<dbReference type="Proteomes" id="UP001279734">
    <property type="component" value="Unassembled WGS sequence"/>
</dbReference>
<sequence length="635" mass="72560">MAVSLVCPEREVPTSQSMESPSPKRPSETTSSSSSPDRSDRLNRSISVSRDADIQSSMSSRSEEYRQLFRLPAEEVLIQDFNCALQESILLQGHMYLFDRYVCFYSNIFGFETKKIIPFNEVSFVRRAKTAGIFPNAIEIAAGGRKHFFASFLSRDEAFKLIADRWSQYGDGAEGIVGQEDAKAETISDLNGVIALEEVDNSELQARELDCGERKMAANVSGDMKRPPNIEDGYMRTVPVEVQDIREESGKVVVDVQVSTSESDFHWKEEALDSPEIPNSYTKVAESKYPINVEEFFNLFFSDAADDFIESFHRSCGDKGFKCTKWFPHDKFGRTRELSFLHPIKIYFGSKYGGCKEVLRYQVYRNSHLVIKTLQEVKDVPYADYFQVEGLWDVKRESGQSRESCILRIYVNVAFSKKTMWKGKIEQSTIEECREAYATWIDLAHDVLKQKNIEKIEESAAANIPQNGQTCPVNPQRIEEPSRNWLQNNEPARVLDKIPDFMDYSQQIGNSLQKILFYTCKVASVSRALMVKFSSFLRSQRDIQVLLVVVFAIILLFMQLSIVVLLSRPQQIHVLPQADHVTVMGLGGSQRAAESIAWLEKRTHLLKDEMLVVEAQLERMRHELMLLKAQLNKQR</sequence>
<dbReference type="PROSITE" id="PS51778">
    <property type="entry name" value="VAST"/>
    <property type="match status" value="1"/>
</dbReference>
<protein>
    <recommendedName>
        <fullName evidence="7">VASt domain-containing protein</fullName>
    </recommendedName>
</protein>
<keyword evidence="3 6" id="KW-1133">Transmembrane helix</keyword>
<dbReference type="PANTHER" id="PTHR47666">
    <property type="entry name" value="PROTEIN VASCULAR ASSOCIATED DEATH 1, CHLOROPLASTIC"/>
    <property type="match status" value="1"/>
</dbReference>
<proteinExistence type="predicted"/>
<evidence type="ECO:0000256" key="6">
    <source>
        <dbReference type="SAM" id="Phobius"/>
    </source>
</evidence>
<dbReference type="InterPro" id="IPR031968">
    <property type="entry name" value="VASt"/>
</dbReference>
<reference evidence="8" key="1">
    <citation type="submission" date="2023-05" db="EMBL/GenBank/DDBJ databases">
        <title>Nepenthes gracilis genome sequencing.</title>
        <authorList>
            <person name="Fukushima K."/>
        </authorList>
    </citation>
    <scope>NUCLEOTIDE SEQUENCE</scope>
    <source>
        <strain evidence="8">SING2019-196</strain>
    </source>
</reference>
<dbReference type="GO" id="GO:0016020">
    <property type="term" value="C:membrane"/>
    <property type="evidence" value="ECO:0007669"/>
    <property type="project" value="UniProtKB-SubCell"/>
</dbReference>
<dbReference type="SMART" id="SM00568">
    <property type="entry name" value="GRAM"/>
    <property type="match status" value="1"/>
</dbReference>
<dbReference type="Gene3D" id="2.30.29.30">
    <property type="entry name" value="Pleckstrin-homology domain (PH domain)/Phosphotyrosine-binding domain (PTB)"/>
    <property type="match status" value="1"/>
</dbReference>
<dbReference type="Pfam" id="PF02893">
    <property type="entry name" value="GRAM"/>
    <property type="match status" value="1"/>
</dbReference>
<keyword evidence="2 6" id="KW-0812">Transmembrane</keyword>
<dbReference type="InterPro" id="IPR011993">
    <property type="entry name" value="PH-like_dom_sf"/>
</dbReference>
<accession>A0AAD3P7X9</accession>
<organism evidence="8 9">
    <name type="scientific">Nepenthes gracilis</name>
    <name type="common">Slender pitcher plant</name>
    <dbReference type="NCBI Taxonomy" id="150966"/>
    <lineage>
        <taxon>Eukaryota</taxon>
        <taxon>Viridiplantae</taxon>
        <taxon>Streptophyta</taxon>
        <taxon>Embryophyta</taxon>
        <taxon>Tracheophyta</taxon>
        <taxon>Spermatophyta</taxon>
        <taxon>Magnoliopsida</taxon>
        <taxon>eudicotyledons</taxon>
        <taxon>Gunneridae</taxon>
        <taxon>Pentapetalae</taxon>
        <taxon>Caryophyllales</taxon>
        <taxon>Nepenthaceae</taxon>
        <taxon>Nepenthes</taxon>
    </lineage>
</organism>
<comment type="subcellular location">
    <subcellularLocation>
        <location evidence="1">Membrane</location>
        <topology evidence="1">Single-pass membrane protein</topology>
    </subcellularLocation>
</comment>
<comment type="caution">
    <text evidence="8">The sequence shown here is derived from an EMBL/GenBank/DDBJ whole genome shotgun (WGS) entry which is preliminary data.</text>
</comment>
<evidence type="ECO:0000313" key="9">
    <source>
        <dbReference type="Proteomes" id="UP001279734"/>
    </source>
</evidence>
<feature type="region of interest" description="Disordered" evidence="5">
    <location>
        <begin position="1"/>
        <end position="58"/>
    </location>
</feature>
<evidence type="ECO:0000256" key="4">
    <source>
        <dbReference type="ARBA" id="ARBA00023136"/>
    </source>
</evidence>
<dbReference type="AlphaFoldDB" id="A0AAD3P7X9"/>
<name>A0AAD3P7X9_NEPGR</name>
<dbReference type="GO" id="GO:0043069">
    <property type="term" value="P:negative regulation of programmed cell death"/>
    <property type="evidence" value="ECO:0007669"/>
    <property type="project" value="TreeGrafter"/>
</dbReference>
<dbReference type="Pfam" id="PF16016">
    <property type="entry name" value="VASt"/>
    <property type="match status" value="1"/>
</dbReference>
<dbReference type="FunFam" id="2.30.29.30:FF:000008">
    <property type="entry name" value="GRAM domain containing 1B"/>
    <property type="match status" value="1"/>
</dbReference>
<keyword evidence="9" id="KW-1185">Reference proteome</keyword>
<evidence type="ECO:0000256" key="1">
    <source>
        <dbReference type="ARBA" id="ARBA00004167"/>
    </source>
</evidence>
<keyword evidence="4 6" id="KW-0472">Membrane</keyword>
<evidence type="ECO:0000256" key="2">
    <source>
        <dbReference type="ARBA" id="ARBA00022692"/>
    </source>
</evidence>
<evidence type="ECO:0000256" key="3">
    <source>
        <dbReference type="ARBA" id="ARBA00022989"/>
    </source>
</evidence>
<evidence type="ECO:0000313" key="8">
    <source>
        <dbReference type="EMBL" id="GMH00640.1"/>
    </source>
</evidence>
<feature type="domain" description="VASt" evidence="7">
    <location>
        <begin position="280"/>
        <end position="452"/>
    </location>
</feature>
<gene>
    <name evidence="8" type="ORF">Nepgr_002479</name>
</gene>
<dbReference type="InterPro" id="IPR004182">
    <property type="entry name" value="GRAM"/>
</dbReference>
<dbReference type="CDD" id="cd13220">
    <property type="entry name" value="PH-GRAM_GRAMDC"/>
    <property type="match status" value="1"/>
</dbReference>
<dbReference type="PANTHER" id="PTHR47666:SF1">
    <property type="entry name" value="PROTEIN VASCULAR ASSOCIATED DEATH 1, CHLOROPLASTIC"/>
    <property type="match status" value="1"/>
</dbReference>
<feature type="transmembrane region" description="Helical" evidence="6">
    <location>
        <begin position="545"/>
        <end position="566"/>
    </location>
</feature>
<feature type="compositionally biased region" description="Polar residues" evidence="5">
    <location>
        <begin position="44"/>
        <end position="58"/>
    </location>
</feature>
<evidence type="ECO:0000256" key="5">
    <source>
        <dbReference type="SAM" id="MobiDB-lite"/>
    </source>
</evidence>
<evidence type="ECO:0000259" key="7">
    <source>
        <dbReference type="PROSITE" id="PS51778"/>
    </source>
</evidence>
<dbReference type="EMBL" id="BSYO01000002">
    <property type="protein sequence ID" value="GMH00640.1"/>
    <property type="molecule type" value="Genomic_DNA"/>
</dbReference>